<dbReference type="AlphaFoldDB" id="A0A8R7UMP1"/>
<accession>A0A8R7UMP1</accession>
<reference evidence="2" key="3">
    <citation type="submission" date="2022-06" db="UniProtKB">
        <authorList>
            <consortium name="EnsemblPlants"/>
        </authorList>
    </citation>
    <scope>IDENTIFICATION</scope>
</reference>
<evidence type="ECO:0000313" key="3">
    <source>
        <dbReference type="Proteomes" id="UP000015106"/>
    </source>
</evidence>
<dbReference type="EnsemblPlants" id="TuG1812G0500004080.01.T01">
    <property type="protein sequence ID" value="TuG1812G0500004080.01.T01"/>
    <property type="gene ID" value="TuG1812G0500004080.01"/>
</dbReference>
<reference evidence="2" key="2">
    <citation type="submission" date="2018-03" db="EMBL/GenBank/DDBJ databases">
        <title>The Triticum urartu genome reveals the dynamic nature of wheat genome evolution.</title>
        <authorList>
            <person name="Ling H."/>
            <person name="Ma B."/>
            <person name="Shi X."/>
            <person name="Liu H."/>
            <person name="Dong L."/>
            <person name="Sun H."/>
            <person name="Cao Y."/>
            <person name="Gao Q."/>
            <person name="Zheng S."/>
            <person name="Li Y."/>
            <person name="Yu Y."/>
            <person name="Du H."/>
            <person name="Qi M."/>
            <person name="Li Y."/>
            <person name="Yu H."/>
            <person name="Cui Y."/>
            <person name="Wang N."/>
            <person name="Chen C."/>
            <person name="Wu H."/>
            <person name="Zhao Y."/>
            <person name="Zhang J."/>
            <person name="Li Y."/>
            <person name="Zhou W."/>
            <person name="Zhang B."/>
            <person name="Hu W."/>
            <person name="Eijk M."/>
            <person name="Tang J."/>
            <person name="Witsenboer H."/>
            <person name="Zhao S."/>
            <person name="Li Z."/>
            <person name="Zhang A."/>
            <person name="Wang D."/>
            <person name="Liang C."/>
        </authorList>
    </citation>
    <scope>NUCLEOTIDE SEQUENCE [LARGE SCALE GENOMIC DNA]</scope>
    <source>
        <strain evidence="2">cv. G1812</strain>
    </source>
</reference>
<organism evidence="2 3">
    <name type="scientific">Triticum urartu</name>
    <name type="common">Red wild einkorn</name>
    <name type="synonym">Crithodium urartu</name>
    <dbReference type="NCBI Taxonomy" id="4572"/>
    <lineage>
        <taxon>Eukaryota</taxon>
        <taxon>Viridiplantae</taxon>
        <taxon>Streptophyta</taxon>
        <taxon>Embryophyta</taxon>
        <taxon>Tracheophyta</taxon>
        <taxon>Spermatophyta</taxon>
        <taxon>Magnoliopsida</taxon>
        <taxon>Liliopsida</taxon>
        <taxon>Poales</taxon>
        <taxon>Poaceae</taxon>
        <taxon>BOP clade</taxon>
        <taxon>Pooideae</taxon>
        <taxon>Triticodae</taxon>
        <taxon>Triticeae</taxon>
        <taxon>Triticinae</taxon>
        <taxon>Triticum</taxon>
    </lineage>
</organism>
<protein>
    <submittedName>
        <fullName evidence="2">Uncharacterized protein</fullName>
    </submittedName>
</protein>
<name>A0A8R7UMP1_TRIUA</name>
<reference evidence="3" key="1">
    <citation type="journal article" date="2013" name="Nature">
        <title>Draft genome of the wheat A-genome progenitor Triticum urartu.</title>
        <authorList>
            <person name="Ling H.Q."/>
            <person name="Zhao S."/>
            <person name="Liu D."/>
            <person name="Wang J."/>
            <person name="Sun H."/>
            <person name="Zhang C."/>
            <person name="Fan H."/>
            <person name="Li D."/>
            <person name="Dong L."/>
            <person name="Tao Y."/>
            <person name="Gao C."/>
            <person name="Wu H."/>
            <person name="Li Y."/>
            <person name="Cui Y."/>
            <person name="Guo X."/>
            <person name="Zheng S."/>
            <person name="Wang B."/>
            <person name="Yu K."/>
            <person name="Liang Q."/>
            <person name="Yang W."/>
            <person name="Lou X."/>
            <person name="Chen J."/>
            <person name="Feng M."/>
            <person name="Jian J."/>
            <person name="Zhang X."/>
            <person name="Luo G."/>
            <person name="Jiang Y."/>
            <person name="Liu J."/>
            <person name="Wang Z."/>
            <person name="Sha Y."/>
            <person name="Zhang B."/>
            <person name="Wu H."/>
            <person name="Tang D."/>
            <person name="Shen Q."/>
            <person name="Xue P."/>
            <person name="Zou S."/>
            <person name="Wang X."/>
            <person name="Liu X."/>
            <person name="Wang F."/>
            <person name="Yang Y."/>
            <person name="An X."/>
            <person name="Dong Z."/>
            <person name="Zhang K."/>
            <person name="Zhang X."/>
            <person name="Luo M.C."/>
            <person name="Dvorak J."/>
            <person name="Tong Y."/>
            <person name="Wang J."/>
            <person name="Yang H."/>
            <person name="Li Z."/>
            <person name="Wang D."/>
            <person name="Zhang A."/>
            <person name="Wang J."/>
        </authorList>
    </citation>
    <scope>NUCLEOTIDE SEQUENCE</scope>
    <source>
        <strain evidence="3">cv. G1812</strain>
    </source>
</reference>
<evidence type="ECO:0000313" key="2">
    <source>
        <dbReference type="EnsemblPlants" id="TuG1812G0500004080.01.T01"/>
    </source>
</evidence>
<dbReference type="Gramene" id="TuG1812G0500004080.01.T01">
    <property type="protein sequence ID" value="TuG1812G0500004080.01.T01"/>
    <property type="gene ID" value="TuG1812G0500004080.01"/>
</dbReference>
<feature type="compositionally biased region" description="Basic residues" evidence="1">
    <location>
        <begin position="42"/>
        <end position="55"/>
    </location>
</feature>
<dbReference type="Gramene" id="TuG1812G0500004080.01.T02">
    <property type="protein sequence ID" value="TuG1812G0500004080.01.T02"/>
    <property type="gene ID" value="TuG1812G0500004080.01"/>
</dbReference>
<proteinExistence type="predicted"/>
<dbReference type="Proteomes" id="UP000015106">
    <property type="component" value="Chromosome 5"/>
</dbReference>
<dbReference type="EnsemblPlants" id="TuG1812G0500004080.01.T02">
    <property type="protein sequence ID" value="TuG1812G0500004080.01.T02"/>
    <property type="gene ID" value="TuG1812G0500004080.01"/>
</dbReference>
<feature type="region of interest" description="Disordered" evidence="1">
    <location>
        <begin position="42"/>
        <end position="69"/>
    </location>
</feature>
<evidence type="ECO:0000256" key="1">
    <source>
        <dbReference type="SAM" id="MobiDB-lite"/>
    </source>
</evidence>
<sequence length="122" mass="13509">MAQQSLTASATAAPHLLLHPPSPNSILSISLPLSLVRRHHRKPRCPLPNRHRPHPLPHPPLSPSVLKLGGPQNEQVEVLPDLWRLLPDPPSSARGRLLLRVVLRQGEALNTMAGWRLGDFFP</sequence>
<keyword evidence="3" id="KW-1185">Reference proteome</keyword>